<dbReference type="Pfam" id="PF07833">
    <property type="entry name" value="Cu_amine_oxidN1"/>
    <property type="match status" value="1"/>
</dbReference>
<dbReference type="PANTHER" id="PTHR30383">
    <property type="entry name" value="THIOESTERASE 1/PROTEASE 1/LYSOPHOSPHOLIPASE L1"/>
    <property type="match status" value="1"/>
</dbReference>
<dbReference type="Proteomes" id="UP000639396">
    <property type="component" value="Unassembled WGS sequence"/>
</dbReference>
<feature type="signal peptide" evidence="1">
    <location>
        <begin position="1"/>
        <end position="23"/>
    </location>
</feature>
<dbReference type="Gene3D" id="3.30.457.10">
    <property type="entry name" value="Copper amine oxidase-like, N-terminal domain"/>
    <property type="match status" value="1"/>
</dbReference>
<dbReference type="Pfam" id="PF13472">
    <property type="entry name" value="Lipase_GDSL_2"/>
    <property type="match status" value="1"/>
</dbReference>
<evidence type="ECO:0000259" key="2">
    <source>
        <dbReference type="Pfam" id="PF07833"/>
    </source>
</evidence>
<evidence type="ECO:0000313" key="4">
    <source>
        <dbReference type="EMBL" id="MBD2860700.1"/>
    </source>
</evidence>
<proteinExistence type="predicted"/>
<dbReference type="InterPro" id="IPR013830">
    <property type="entry name" value="SGNH_hydro"/>
</dbReference>
<accession>A0A927C3N0</accession>
<dbReference type="SUPFAM" id="SSF55383">
    <property type="entry name" value="Copper amine oxidase, domain N"/>
    <property type="match status" value="1"/>
</dbReference>
<feature type="chain" id="PRO_5038582711" evidence="1">
    <location>
        <begin position="24"/>
        <end position="410"/>
    </location>
</feature>
<dbReference type="InterPro" id="IPR036582">
    <property type="entry name" value="Mao_N_sf"/>
</dbReference>
<evidence type="ECO:0000313" key="5">
    <source>
        <dbReference type="Proteomes" id="UP000639396"/>
    </source>
</evidence>
<comment type="caution">
    <text evidence="4">The sequence shown here is derived from an EMBL/GenBank/DDBJ whole genome shotgun (WGS) entry which is preliminary data.</text>
</comment>
<keyword evidence="5" id="KW-1185">Reference proteome</keyword>
<dbReference type="AlphaFoldDB" id="A0A927C3N0"/>
<organism evidence="4 5">
    <name type="scientific">Paenibacillus oceani</name>
    <dbReference type="NCBI Taxonomy" id="2772510"/>
    <lineage>
        <taxon>Bacteria</taxon>
        <taxon>Bacillati</taxon>
        <taxon>Bacillota</taxon>
        <taxon>Bacilli</taxon>
        <taxon>Bacillales</taxon>
        <taxon>Paenibacillaceae</taxon>
        <taxon>Paenibacillus</taxon>
    </lineage>
</organism>
<keyword evidence="1" id="KW-0732">Signal</keyword>
<dbReference type="PANTHER" id="PTHR30383:SF5">
    <property type="entry name" value="SGNH HYDROLASE-TYPE ESTERASE DOMAIN-CONTAINING PROTEIN"/>
    <property type="match status" value="1"/>
</dbReference>
<feature type="domain" description="SGNH hydrolase-type esterase" evidence="3">
    <location>
        <begin position="40"/>
        <end position="270"/>
    </location>
</feature>
<dbReference type="SUPFAM" id="SSF52266">
    <property type="entry name" value="SGNH hydrolase"/>
    <property type="match status" value="1"/>
</dbReference>
<dbReference type="InterPro" id="IPR036514">
    <property type="entry name" value="SGNH_hydro_sf"/>
</dbReference>
<dbReference type="RefSeq" id="WP_190924074.1">
    <property type="nucleotide sequence ID" value="NZ_JACXJA010000002.1"/>
</dbReference>
<dbReference type="InterPro" id="IPR012854">
    <property type="entry name" value="Cu_amine_oxidase-like_N"/>
</dbReference>
<gene>
    <name evidence="4" type="ORF">IDH45_01700</name>
</gene>
<dbReference type="EMBL" id="JACXJA010000002">
    <property type="protein sequence ID" value="MBD2860700.1"/>
    <property type="molecule type" value="Genomic_DNA"/>
</dbReference>
<dbReference type="InterPro" id="IPR051532">
    <property type="entry name" value="Ester_Hydrolysis_Enzymes"/>
</dbReference>
<dbReference type="Gene3D" id="3.40.50.1110">
    <property type="entry name" value="SGNH hydrolase"/>
    <property type="match status" value="1"/>
</dbReference>
<name>A0A927C3N0_9BACL</name>
<sequence>MKVKRPLSSLLALVLLLTVWVSAALGAEAKSPAPETYVSFGDSLTIGFEPGMTLESVPYGFVDRLYEQALMRGRVQLTNYGIGGMTSTGLNKFIQAVADEKPVKASDLQPSFADPRADQVVSNTKQIKADIAAATLITITIGGNDFGKEIITEVDTMSDEQLAAFTDNWMKTYTENLNATLQNIFAINKNVRVYVADQYSPAPQLYKNYDKLQKLKDLFSATLGQVAQKFQKDGFQATAVSVADSFVGSEGTYTHISQKDIHPNQDGYQVIAEQFAKAIWGEYRKDMKPTEPITVVVGGHTVNTPHLPALLQDSTFVPLREYSEALGAVVSWDDTTRTTTVRYKGNAVALDIGSTTISVNGVPQTITTAAPYSYESAGETKTYVPLRLMAEGLGFDVQYVPQSRTAYINP</sequence>
<dbReference type="GO" id="GO:0004622">
    <property type="term" value="F:phosphatidylcholine lysophospholipase activity"/>
    <property type="evidence" value="ECO:0007669"/>
    <property type="project" value="TreeGrafter"/>
</dbReference>
<feature type="domain" description="Copper amine oxidase-like N-terminal" evidence="2">
    <location>
        <begin position="297"/>
        <end position="408"/>
    </location>
</feature>
<reference evidence="4" key="1">
    <citation type="submission" date="2020-09" db="EMBL/GenBank/DDBJ databases">
        <title>A novel bacterium of genus Paenibacillus, isolated from South China Sea.</title>
        <authorList>
            <person name="Huang H."/>
            <person name="Mo K."/>
            <person name="Hu Y."/>
        </authorList>
    </citation>
    <scope>NUCLEOTIDE SEQUENCE</scope>
    <source>
        <strain evidence="4">IB182363</strain>
    </source>
</reference>
<evidence type="ECO:0000256" key="1">
    <source>
        <dbReference type="SAM" id="SignalP"/>
    </source>
</evidence>
<evidence type="ECO:0000259" key="3">
    <source>
        <dbReference type="Pfam" id="PF13472"/>
    </source>
</evidence>
<protein>
    <submittedName>
        <fullName evidence="4">Copper amine oxidase</fullName>
    </submittedName>
</protein>